<dbReference type="PANTHER" id="PTHR34606">
    <property type="entry name" value="BON DOMAIN-CONTAINING PROTEIN"/>
    <property type="match status" value="1"/>
</dbReference>
<protein>
    <submittedName>
        <fullName evidence="2">BON domain-containing protein</fullName>
    </submittedName>
</protein>
<name>A0ABX0LL94_9BURK</name>
<accession>A0ABX0LL94</accession>
<dbReference type="SMART" id="SM00749">
    <property type="entry name" value="BON"/>
    <property type="match status" value="1"/>
</dbReference>
<dbReference type="InterPro" id="IPR007055">
    <property type="entry name" value="BON_dom"/>
</dbReference>
<dbReference type="EMBL" id="VUYU01000001">
    <property type="protein sequence ID" value="NHZ32344.1"/>
    <property type="molecule type" value="Genomic_DNA"/>
</dbReference>
<sequence>MADKTERAADAMAPKMDRAAEKTGAVVADSVITTKVKADIFKEPELKSMAIHVETEKGVVMLSGFVDSKADAEKAVRLAKSVDGVTSVKSAIKVK</sequence>
<proteinExistence type="predicted"/>
<comment type="caution">
    <text evidence="2">The sequence shown here is derived from an EMBL/GenBank/DDBJ whole genome shotgun (WGS) entry which is preliminary data.</text>
</comment>
<feature type="domain" description="BON" evidence="1">
    <location>
        <begin position="28"/>
        <end position="95"/>
    </location>
</feature>
<gene>
    <name evidence="2" type="ORF">F0185_01885</name>
</gene>
<dbReference type="Proteomes" id="UP000785613">
    <property type="component" value="Unassembled WGS sequence"/>
</dbReference>
<dbReference type="InterPro" id="IPR051686">
    <property type="entry name" value="Lipoprotein_DolP"/>
</dbReference>
<evidence type="ECO:0000259" key="1">
    <source>
        <dbReference type="PROSITE" id="PS50914"/>
    </source>
</evidence>
<dbReference type="PROSITE" id="PS50914">
    <property type="entry name" value="BON"/>
    <property type="match status" value="1"/>
</dbReference>
<evidence type="ECO:0000313" key="3">
    <source>
        <dbReference type="Proteomes" id="UP000785613"/>
    </source>
</evidence>
<reference evidence="2 3" key="1">
    <citation type="submission" date="2019-09" db="EMBL/GenBank/DDBJ databases">
        <title>Taxonomy of Antarctic Massilia spp.: description of Massilia rubra sp. nov., Massilia aquatica sp. nov., Massilia mucilaginosa sp. nov., Massilia frigida sp. nov. isolated from streams, lakes and regoliths.</title>
        <authorList>
            <person name="Holochova P."/>
            <person name="Sedlacek I."/>
            <person name="Kralova S."/>
            <person name="Maslanova I."/>
            <person name="Busse H.-J."/>
            <person name="Stankova E."/>
            <person name="Vrbovska V."/>
            <person name="Kovarovic V."/>
            <person name="Bartak M."/>
            <person name="Svec P."/>
            <person name="Pantucek R."/>
        </authorList>
    </citation>
    <scope>NUCLEOTIDE SEQUENCE [LARGE SCALE GENOMIC DNA]</scope>
    <source>
        <strain evidence="2 3">CCM 8692</strain>
    </source>
</reference>
<evidence type="ECO:0000313" key="2">
    <source>
        <dbReference type="EMBL" id="NHZ32344.1"/>
    </source>
</evidence>
<dbReference type="InterPro" id="IPR014004">
    <property type="entry name" value="Transpt-assoc_nodulatn_dom_bac"/>
</dbReference>
<organism evidence="2 3">
    <name type="scientific">Massilia rubra</name>
    <dbReference type="NCBI Taxonomy" id="2607910"/>
    <lineage>
        <taxon>Bacteria</taxon>
        <taxon>Pseudomonadati</taxon>
        <taxon>Pseudomonadota</taxon>
        <taxon>Betaproteobacteria</taxon>
        <taxon>Burkholderiales</taxon>
        <taxon>Oxalobacteraceae</taxon>
        <taxon>Telluria group</taxon>
        <taxon>Massilia</taxon>
    </lineage>
</organism>
<dbReference type="Pfam" id="PF04972">
    <property type="entry name" value="BON"/>
    <property type="match status" value="1"/>
</dbReference>
<dbReference type="PANTHER" id="PTHR34606:SF16">
    <property type="entry name" value="BON DOMAIN-CONTAINING PROTEIN"/>
    <property type="match status" value="1"/>
</dbReference>
<dbReference type="Gene3D" id="3.30.1340.30">
    <property type="match status" value="1"/>
</dbReference>
<keyword evidence="3" id="KW-1185">Reference proteome</keyword>